<organism evidence="3 4">
    <name type="scientific">Neobacillus rhizosphaerae</name>
    <dbReference type="NCBI Taxonomy" id="2880965"/>
    <lineage>
        <taxon>Bacteria</taxon>
        <taxon>Bacillati</taxon>
        <taxon>Bacillota</taxon>
        <taxon>Bacilli</taxon>
        <taxon>Bacillales</taxon>
        <taxon>Bacillaceae</taxon>
        <taxon>Neobacillus</taxon>
    </lineage>
</organism>
<protein>
    <recommendedName>
        <fullName evidence="2">Putative Flp pilus-assembly TadG-like N-terminal domain-containing protein</fullName>
    </recommendedName>
</protein>
<comment type="caution">
    <text evidence="3">The sequence shown here is derived from an EMBL/GenBank/DDBJ whole genome shotgun (WGS) entry which is preliminary data.</text>
</comment>
<dbReference type="Pfam" id="PF13400">
    <property type="entry name" value="Tad"/>
    <property type="match status" value="1"/>
</dbReference>
<keyword evidence="4" id="KW-1185">Reference proteome</keyword>
<name>A0ABN8KPB0_9BACI</name>
<gene>
    <name evidence="3" type="ORF">BACCIP111895_01630</name>
</gene>
<keyword evidence="1" id="KW-0472">Membrane</keyword>
<feature type="domain" description="Putative Flp pilus-assembly TadG-like N-terminal" evidence="2">
    <location>
        <begin position="14"/>
        <end position="59"/>
    </location>
</feature>
<sequence length="302" mass="32376">MKKLIVKFRDESGGVLAYVAIFMVVLLGFTAVVIDGGRLFTEKSKLQKALDSSVLAGAQGLRTSEARAREIAKDVSEKNGFKVSESELTFTSNSIKATKQVSVPMTFAKVIGINNTTISATAKAKIAPLSKASGIAPIVIEKSKIPNDTVLNCGETNPGTLTGNCGYLKSSGNLRDAFENGATYEAGKTAFTDPGGSVGQVRDAIEYLIDSDANKPHCQSASTADNQCKRVITVAVIEEWKDINGKEVTGKSEVKIIEFAAYWIEKYENKTLYGQFIRMTSPGEIGNGTGSEYSLYGVKLVE</sequence>
<evidence type="ECO:0000313" key="4">
    <source>
        <dbReference type="Proteomes" id="UP000838308"/>
    </source>
</evidence>
<dbReference type="RefSeq" id="WP_248734787.1">
    <property type="nucleotide sequence ID" value="NZ_CALBWS010000007.1"/>
</dbReference>
<dbReference type="Proteomes" id="UP000838308">
    <property type="component" value="Unassembled WGS sequence"/>
</dbReference>
<evidence type="ECO:0000313" key="3">
    <source>
        <dbReference type="EMBL" id="CAH2714467.1"/>
    </source>
</evidence>
<evidence type="ECO:0000256" key="1">
    <source>
        <dbReference type="SAM" id="Phobius"/>
    </source>
</evidence>
<dbReference type="EMBL" id="CALBWS010000007">
    <property type="protein sequence ID" value="CAH2714467.1"/>
    <property type="molecule type" value="Genomic_DNA"/>
</dbReference>
<evidence type="ECO:0000259" key="2">
    <source>
        <dbReference type="Pfam" id="PF13400"/>
    </source>
</evidence>
<reference evidence="3" key="1">
    <citation type="submission" date="2022-04" db="EMBL/GenBank/DDBJ databases">
        <authorList>
            <person name="Criscuolo A."/>
        </authorList>
    </citation>
    <scope>NUCLEOTIDE SEQUENCE</scope>
    <source>
        <strain evidence="3">CIP111895</strain>
    </source>
</reference>
<dbReference type="InterPro" id="IPR028087">
    <property type="entry name" value="Tad_N"/>
</dbReference>
<feature type="transmembrane region" description="Helical" evidence="1">
    <location>
        <begin position="12"/>
        <end position="34"/>
    </location>
</feature>
<accession>A0ABN8KPB0</accession>
<keyword evidence="1" id="KW-1133">Transmembrane helix</keyword>
<keyword evidence="1" id="KW-0812">Transmembrane</keyword>
<proteinExistence type="predicted"/>